<evidence type="ECO:0000256" key="2">
    <source>
        <dbReference type="ARBA" id="ARBA00022963"/>
    </source>
</evidence>
<dbReference type="PROSITE" id="PS51635">
    <property type="entry name" value="PNPLA"/>
    <property type="match status" value="1"/>
</dbReference>
<dbReference type="Proteomes" id="UP001199469">
    <property type="component" value="Unassembled WGS sequence"/>
</dbReference>
<dbReference type="PANTHER" id="PTHR14226:SF64">
    <property type="entry name" value="PNPLA DOMAIN-CONTAINING PROTEIN"/>
    <property type="match status" value="1"/>
</dbReference>
<dbReference type="InterPro" id="IPR050301">
    <property type="entry name" value="NTE"/>
</dbReference>
<sequence length="320" mass="33635">MTVLEVLARRQEQGPDDGGARVALVLEGGGSRATFSAGMAAAVEDLGLTPLLDDVYGVSAGSLNAAWLVAGKAREAMAPWTSRSVMRGTIDPRRVLRGGRVVDLEHLVEHVYVHEAPMPFATILASPVTYHPMATDAATGDSTDLAPLLDGPPALRRALQASSTLPVLAGPPVPFAGRRWVDGGLSEPVAVHTALANGATHLVVLRTHPGAHAPAEPPGVVDVIVRRWLRRHAPGVVDAWFHRVERARATEALLAELEADGRVLHVRPPDDAPAVSRTSTDLGLLAEALRVGHEAASRALEPLTPQQAPPGPTGRGTSRC</sequence>
<feature type="short sequence motif" description="GXSXG" evidence="4">
    <location>
        <begin position="57"/>
        <end position="61"/>
    </location>
</feature>
<dbReference type="SUPFAM" id="SSF52151">
    <property type="entry name" value="FabD/lysophospholipase-like"/>
    <property type="match status" value="1"/>
</dbReference>
<evidence type="ECO:0000256" key="3">
    <source>
        <dbReference type="ARBA" id="ARBA00023098"/>
    </source>
</evidence>
<comment type="caution">
    <text evidence="4">Lacks conserved residue(s) required for the propagation of feature annotation.</text>
</comment>
<evidence type="ECO:0000259" key="6">
    <source>
        <dbReference type="PROSITE" id="PS51635"/>
    </source>
</evidence>
<gene>
    <name evidence="7" type="ORF">LQ327_24550</name>
</gene>
<protein>
    <submittedName>
        <fullName evidence="7">Patatin family protein</fullName>
    </submittedName>
</protein>
<evidence type="ECO:0000313" key="8">
    <source>
        <dbReference type="Proteomes" id="UP001199469"/>
    </source>
</evidence>
<evidence type="ECO:0000313" key="7">
    <source>
        <dbReference type="EMBL" id="MCD2196550.1"/>
    </source>
</evidence>
<dbReference type="InterPro" id="IPR002641">
    <property type="entry name" value="PNPLA_dom"/>
</dbReference>
<reference evidence="7 8" key="1">
    <citation type="submission" date="2021-11" db="EMBL/GenBank/DDBJ databases">
        <title>Draft genome sequence of Actinomycetospora sp. SF1 isolated from the rhizosphere soil.</title>
        <authorList>
            <person name="Duangmal K."/>
            <person name="Chantavorakit T."/>
        </authorList>
    </citation>
    <scope>NUCLEOTIDE SEQUENCE [LARGE SCALE GENOMIC DNA]</scope>
    <source>
        <strain evidence="7 8">TBRC 5722</strain>
    </source>
</reference>
<feature type="active site" description="Proton acceptor" evidence="4">
    <location>
        <position position="182"/>
    </location>
</feature>
<feature type="domain" description="PNPLA" evidence="6">
    <location>
        <begin position="24"/>
        <end position="195"/>
    </location>
</feature>
<evidence type="ECO:0000256" key="1">
    <source>
        <dbReference type="ARBA" id="ARBA00022801"/>
    </source>
</evidence>
<keyword evidence="3 4" id="KW-0443">Lipid metabolism</keyword>
<feature type="short sequence motif" description="DGA/G" evidence="4">
    <location>
        <begin position="182"/>
        <end position="184"/>
    </location>
</feature>
<name>A0ABS8PGB9_9PSEU</name>
<dbReference type="Gene3D" id="3.40.1090.10">
    <property type="entry name" value="Cytosolic phospholipase A2 catalytic domain"/>
    <property type="match status" value="1"/>
</dbReference>
<dbReference type="Pfam" id="PF01734">
    <property type="entry name" value="Patatin"/>
    <property type="match status" value="1"/>
</dbReference>
<dbReference type="RefSeq" id="WP_230738411.1">
    <property type="nucleotide sequence ID" value="NZ_JAJNDB010000006.1"/>
</dbReference>
<comment type="caution">
    <text evidence="7">The sequence shown here is derived from an EMBL/GenBank/DDBJ whole genome shotgun (WGS) entry which is preliminary data.</text>
</comment>
<keyword evidence="8" id="KW-1185">Reference proteome</keyword>
<feature type="region of interest" description="Disordered" evidence="5">
    <location>
        <begin position="297"/>
        <end position="320"/>
    </location>
</feature>
<dbReference type="InterPro" id="IPR037483">
    <property type="entry name" value="YjjU-like"/>
</dbReference>
<keyword evidence="2 4" id="KW-0442">Lipid degradation</keyword>
<dbReference type="CDD" id="cd07208">
    <property type="entry name" value="Pat_hypo_Ecoli_yjju_like"/>
    <property type="match status" value="1"/>
</dbReference>
<evidence type="ECO:0000256" key="5">
    <source>
        <dbReference type="SAM" id="MobiDB-lite"/>
    </source>
</evidence>
<evidence type="ECO:0000256" key="4">
    <source>
        <dbReference type="PROSITE-ProRule" id="PRU01161"/>
    </source>
</evidence>
<keyword evidence="1 4" id="KW-0378">Hydrolase</keyword>
<organism evidence="7 8">
    <name type="scientific">Actinomycetospora endophytica</name>
    <dbReference type="NCBI Taxonomy" id="2291215"/>
    <lineage>
        <taxon>Bacteria</taxon>
        <taxon>Bacillati</taxon>
        <taxon>Actinomycetota</taxon>
        <taxon>Actinomycetes</taxon>
        <taxon>Pseudonocardiales</taxon>
        <taxon>Pseudonocardiaceae</taxon>
        <taxon>Actinomycetospora</taxon>
    </lineage>
</organism>
<accession>A0ABS8PGB9</accession>
<dbReference type="EMBL" id="JAJNDB010000006">
    <property type="protein sequence ID" value="MCD2196550.1"/>
    <property type="molecule type" value="Genomic_DNA"/>
</dbReference>
<feature type="active site" description="Nucleophile" evidence="4">
    <location>
        <position position="59"/>
    </location>
</feature>
<dbReference type="InterPro" id="IPR016035">
    <property type="entry name" value="Acyl_Trfase/lysoPLipase"/>
</dbReference>
<dbReference type="PANTHER" id="PTHR14226">
    <property type="entry name" value="NEUROPATHY TARGET ESTERASE/SWISS CHEESE D.MELANOGASTER"/>
    <property type="match status" value="1"/>
</dbReference>
<proteinExistence type="predicted"/>